<gene>
    <name evidence="2" type="ORF">CP97_09950</name>
</gene>
<reference evidence="2 3" key="1">
    <citation type="journal article" date="2015" name="Int. J. Syst. Evol. Microbiol.">
        <title>Erythrobacter atlanticus sp. nov., a bacterium from ocean sediment able to degrade polycyclic aromatic hydrocarbons.</title>
        <authorList>
            <person name="Zhuang L."/>
            <person name="Liu Y."/>
            <person name="Wang L."/>
            <person name="Wang W."/>
            <person name="Shao Z."/>
        </authorList>
    </citation>
    <scope>NUCLEOTIDE SEQUENCE [LARGE SCALE GENOMIC DNA]</scope>
    <source>
        <strain evidence="3">s21-N3</strain>
    </source>
</reference>
<dbReference type="InterPro" id="IPR035940">
    <property type="entry name" value="CAP_sf"/>
</dbReference>
<dbReference type="GO" id="GO:0005576">
    <property type="term" value="C:extracellular region"/>
    <property type="evidence" value="ECO:0007669"/>
    <property type="project" value="InterPro"/>
</dbReference>
<feature type="domain" description="SCP" evidence="1">
    <location>
        <begin position="39"/>
        <end position="179"/>
    </location>
</feature>
<keyword evidence="3" id="KW-1185">Reference proteome</keyword>
<proteinExistence type="predicted"/>
<protein>
    <submittedName>
        <fullName evidence="2">Pathogenesis-like protein</fullName>
    </submittedName>
</protein>
<reference evidence="3" key="2">
    <citation type="submission" date="2015-04" db="EMBL/GenBank/DDBJ databases">
        <title>The complete genome sequence of Erythrobacter sp. s21-N3.</title>
        <authorList>
            <person name="Zhuang L."/>
            <person name="Liu Y."/>
            <person name="Shao Z."/>
        </authorList>
    </citation>
    <scope>NUCLEOTIDE SEQUENCE [LARGE SCALE GENOMIC DNA]</scope>
    <source>
        <strain evidence="3">s21-N3</strain>
    </source>
</reference>
<dbReference type="InterPro" id="IPR001283">
    <property type="entry name" value="CRISP-related"/>
</dbReference>
<dbReference type="SUPFAM" id="SSF55797">
    <property type="entry name" value="PR-1-like"/>
    <property type="match status" value="1"/>
</dbReference>
<evidence type="ECO:0000313" key="2">
    <source>
        <dbReference type="EMBL" id="AKQ43359.2"/>
    </source>
</evidence>
<dbReference type="InterPro" id="IPR014044">
    <property type="entry name" value="CAP_dom"/>
</dbReference>
<name>A0A0H4VK31_9SPHN</name>
<dbReference type="Proteomes" id="UP000059113">
    <property type="component" value="Chromosome"/>
</dbReference>
<evidence type="ECO:0000313" key="3">
    <source>
        <dbReference type="Proteomes" id="UP000059113"/>
    </source>
</evidence>
<dbReference type="SMART" id="SM00198">
    <property type="entry name" value="SCP"/>
    <property type="match status" value="1"/>
</dbReference>
<dbReference type="AlphaFoldDB" id="A0A0H4VK31"/>
<dbReference type="STRING" id="1648404.CP97_09950"/>
<accession>A0A0H4VK31</accession>
<dbReference type="PROSITE" id="PS01010">
    <property type="entry name" value="CRISP_2"/>
    <property type="match status" value="1"/>
</dbReference>
<sequence length="183" mass="20482">MSQGEGMKNGKFIALAGAFLASIAISATPLVAEGQGRTNPFAERLLRTHNDARDDVGVDRLEWSNRLARQAQLWADELARRGNMQHSDKSGRVGTGENLWMGHAGYYSAETMVGAFVDERRLYRHGIFPNVSTTGQWRDVGHYTQVIWRSTREVGCAVARGQTDDFLVCHYYPAGNIYDRPVY</sequence>
<organism evidence="2 3">
    <name type="scientific">Aurantiacibacter atlanticus</name>
    <dbReference type="NCBI Taxonomy" id="1648404"/>
    <lineage>
        <taxon>Bacteria</taxon>
        <taxon>Pseudomonadati</taxon>
        <taxon>Pseudomonadota</taxon>
        <taxon>Alphaproteobacteria</taxon>
        <taxon>Sphingomonadales</taxon>
        <taxon>Erythrobacteraceae</taxon>
        <taxon>Aurantiacibacter</taxon>
    </lineage>
</organism>
<dbReference type="PRINTS" id="PR00837">
    <property type="entry name" value="V5TPXLIKE"/>
</dbReference>
<dbReference type="Pfam" id="PF00188">
    <property type="entry name" value="CAP"/>
    <property type="match status" value="1"/>
</dbReference>
<dbReference type="PROSITE" id="PS01009">
    <property type="entry name" value="CRISP_1"/>
    <property type="match status" value="1"/>
</dbReference>
<dbReference type="PANTHER" id="PTHR10334">
    <property type="entry name" value="CYSTEINE-RICH SECRETORY PROTEIN-RELATED"/>
    <property type="match status" value="1"/>
</dbReference>
<dbReference type="EMBL" id="CP011310">
    <property type="protein sequence ID" value="AKQ43359.2"/>
    <property type="molecule type" value="Genomic_DNA"/>
</dbReference>
<dbReference type="InterPro" id="IPR018244">
    <property type="entry name" value="Allrgn_V5/Tpx1_CS"/>
</dbReference>
<dbReference type="KEGG" id="ery:CP97_09950"/>
<dbReference type="Gene3D" id="3.40.33.10">
    <property type="entry name" value="CAP"/>
    <property type="match status" value="1"/>
</dbReference>
<dbReference type="InterPro" id="IPR034113">
    <property type="entry name" value="SCP_GAPR1-like"/>
</dbReference>
<dbReference type="CDD" id="cd05382">
    <property type="entry name" value="CAP_GAPR1-like"/>
    <property type="match status" value="1"/>
</dbReference>
<evidence type="ECO:0000259" key="1">
    <source>
        <dbReference type="SMART" id="SM00198"/>
    </source>
</evidence>